<dbReference type="STRING" id="393762.SAMN05660472_02129"/>
<dbReference type="AlphaFoldDB" id="A0A1G9FA49"/>
<evidence type="ECO:0000313" key="2">
    <source>
        <dbReference type="Proteomes" id="UP000198718"/>
    </source>
</evidence>
<dbReference type="EMBL" id="FNFP01000004">
    <property type="protein sequence ID" value="SDK85103.1"/>
    <property type="molecule type" value="Genomic_DNA"/>
</dbReference>
<protein>
    <submittedName>
        <fullName evidence="1">Uncharacterized protein</fullName>
    </submittedName>
</protein>
<reference evidence="1 2" key="1">
    <citation type="submission" date="2016-10" db="EMBL/GenBank/DDBJ databases">
        <authorList>
            <person name="de Groot N.N."/>
        </authorList>
    </citation>
    <scope>NUCLEOTIDE SEQUENCE [LARGE SCALE GENOMIC DNA]</scope>
    <source>
        <strain evidence="1 2">DSM 18346</strain>
    </source>
</reference>
<sequence length="48" mass="5578">MMMFATFRNFFVILKSGGIFMKSLLNKNPNVDRAIKQVKKEVRENPST</sequence>
<organism evidence="1 2">
    <name type="scientific">Natronincola ferrireducens</name>
    <dbReference type="NCBI Taxonomy" id="393762"/>
    <lineage>
        <taxon>Bacteria</taxon>
        <taxon>Bacillati</taxon>
        <taxon>Bacillota</taxon>
        <taxon>Clostridia</taxon>
        <taxon>Peptostreptococcales</taxon>
        <taxon>Natronincolaceae</taxon>
        <taxon>Natronincola</taxon>
    </lineage>
</organism>
<keyword evidence="2" id="KW-1185">Reference proteome</keyword>
<dbReference type="Proteomes" id="UP000198718">
    <property type="component" value="Unassembled WGS sequence"/>
</dbReference>
<name>A0A1G9FA49_9FIRM</name>
<proteinExistence type="predicted"/>
<gene>
    <name evidence="1" type="ORF">SAMN05660472_02129</name>
</gene>
<accession>A0A1G9FA49</accession>
<evidence type="ECO:0000313" key="1">
    <source>
        <dbReference type="EMBL" id="SDK85103.1"/>
    </source>
</evidence>